<evidence type="ECO:0000256" key="5">
    <source>
        <dbReference type="ARBA" id="ARBA00023242"/>
    </source>
</evidence>
<feature type="region of interest" description="Disordered" evidence="7">
    <location>
        <begin position="360"/>
        <end position="423"/>
    </location>
</feature>
<dbReference type="GO" id="GO:0046983">
    <property type="term" value="F:protein dimerization activity"/>
    <property type="evidence" value="ECO:0007669"/>
    <property type="project" value="InterPro"/>
</dbReference>
<proteinExistence type="inferred from homology"/>
<evidence type="ECO:0000313" key="9">
    <source>
        <dbReference type="EMBL" id="SAM85569.1"/>
    </source>
</evidence>
<dbReference type="PRINTS" id="PR00404">
    <property type="entry name" value="MADSDOMAIN"/>
</dbReference>
<dbReference type="OrthoDB" id="1898716at2759"/>
<organism evidence="9 11">
    <name type="scientific">Ustilago bromivora</name>
    <dbReference type="NCBI Taxonomy" id="307758"/>
    <lineage>
        <taxon>Eukaryota</taxon>
        <taxon>Fungi</taxon>
        <taxon>Dikarya</taxon>
        <taxon>Basidiomycota</taxon>
        <taxon>Ustilaginomycotina</taxon>
        <taxon>Ustilaginomycetes</taxon>
        <taxon>Ustilaginales</taxon>
        <taxon>Ustilaginaceae</taxon>
        <taxon>Ustilago</taxon>
    </lineage>
</organism>
<feature type="region of interest" description="Disordered" evidence="7">
    <location>
        <begin position="542"/>
        <end position="587"/>
    </location>
</feature>
<dbReference type="PANTHER" id="PTHR48019">
    <property type="entry name" value="SERUM RESPONSE FACTOR HOMOLOG"/>
    <property type="match status" value="1"/>
</dbReference>
<dbReference type="InterPro" id="IPR033896">
    <property type="entry name" value="MEF2-like_N"/>
</dbReference>
<sequence length="633" mass="65320">MGRKKIKIQPIKEDRNRSVTYLKRKAGLFKKAHELAVLTDSQVAVIVFGHNGKLAEFCSTDIDLLLLRYTEYEGPAERKGPQHYLHLDKDSDDNDGDNDDNDNASRDGPDDDFHFGGHSGANGRGPSASGANGSHARRVTGVKRKAEPLSPQRNNRTLGSNRMLAAQDLGAFDVAPSAKQTVNAVIRHKSQIRSGGNMAAASSQLSSQGMFDPLSLGQPWMPAAGGMQHNIVGGAMGGMGPSMSSSSGYFGAGSSMPGQAQTGPSSFNPTRAQSIANMSIPMPSNDRLPIFVSPATPGFGLTPGGAVTTPGGRRFSFSDVMTRGSDGSMLQRPETANSFLTPSFFNNEVFGMSATPPAVTGEISSISPSVTPQPPPQGATMDRQATLQPAGGNASSALETSPTPLPDPRQSAQLMSRPASTGVAPTYNEARYTAAPSASLASSSTLASPAHITRPLTALANLEAPASATHLVPPAAGFPGPLGGPELHASSASPMPPHVSSIQAVPNASFTASSYPSAAADLKASSTQLSSATPELIQNRVKAASVSHPGPGASASRSSISTDEETPLGNNFVPDSTSGSSNKLDPNTAWLGMAQTARDAKTGQASLVQPVAINAAQTIASVPFDLSFANTGT</sequence>
<evidence type="ECO:0000256" key="7">
    <source>
        <dbReference type="SAM" id="MobiDB-lite"/>
    </source>
</evidence>
<keyword evidence="5" id="KW-0539">Nucleus</keyword>
<evidence type="ECO:0000313" key="10">
    <source>
        <dbReference type="EMBL" id="SYW80499.1"/>
    </source>
</evidence>
<dbReference type="Proteomes" id="UP000658997">
    <property type="component" value="Unassembled WGS sequence"/>
</dbReference>
<dbReference type="SMART" id="SM00432">
    <property type="entry name" value="MADS"/>
    <property type="match status" value="1"/>
</dbReference>
<feature type="compositionally biased region" description="Polar residues" evidence="7">
    <location>
        <begin position="383"/>
        <end position="402"/>
    </location>
</feature>
<comment type="subcellular location">
    <subcellularLocation>
        <location evidence="1">Nucleus</location>
    </subcellularLocation>
</comment>
<evidence type="ECO:0000259" key="8">
    <source>
        <dbReference type="PROSITE" id="PS50066"/>
    </source>
</evidence>
<dbReference type="Proteomes" id="UP000179920">
    <property type="component" value="Chromosome XVIII"/>
</dbReference>
<evidence type="ECO:0000256" key="2">
    <source>
        <dbReference type="ARBA" id="ARBA00023015"/>
    </source>
</evidence>
<feature type="compositionally biased region" description="Polar residues" evidence="7">
    <location>
        <begin position="151"/>
        <end position="160"/>
    </location>
</feature>
<evidence type="ECO:0000256" key="1">
    <source>
        <dbReference type="ARBA" id="ARBA00004123"/>
    </source>
</evidence>
<evidence type="ECO:0000313" key="12">
    <source>
        <dbReference type="Proteomes" id="UP000658997"/>
    </source>
</evidence>
<reference evidence="9" key="2">
    <citation type="submission" date="2016-04" db="EMBL/GenBank/DDBJ databases">
        <authorList>
            <person name="Evans L.H."/>
            <person name="Alamgir A."/>
            <person name="Owens N."/>
            <person name="Weber N.D."/>
            <person name="Virtaneva K."/>
            <person name="Barbian K."/>
            <person name="Babar A."/>
            <person name="Rosenke K."/>
        </authorList>
    </citation>
    <scope>NUCLEOTIDE SEQUENCE</scope>
    <source>
        <strain evidence="9">UB2112</strain>
    </source>
</reference>
<feature type="compositionally biased region" description="Basic and acidic residues" evidence="7">
    <location>
        <begin position="77"/>
        <end position="89"/>
    </location>
</feature>
<dbReference type="InterPro" id="IPR002100">
    <property type="entry name" value="TF_MADSbox"/>
</dbReference>
<feature type="region of interest" description="Disordered" evidence="7">
    <location>
        <begin position="77"/>
        <end position="161"/>
    </location>
</feature>
<dbReference type="EMBL" id="LT558134">
    <property type="protein sequence ID" value="SAM85569.1"/>
    <property type="molecule type" value="Genomic_DNA"/>
</dbReference>
<dbReference type="InterPro" id="IPR036879">
    <property type="entry name" value="TF_MADSbox_sf"/>
</dbReference>
<keyword evidence="3" id="KW-0238">DNA-binding</keyword>
<dbReference type="GO" id="GO:0045944">
    <property type="term" value="P:positive regulation of transcription by RNA polymerase II"/>
    <property type="evidence" value="ECO:0007669"/>
    <property type="project" value="InterPro"/>
</dbReference>
<keyword evidence="2" id="KW-0805">Transcription regulation</keyword>
<gene>
    <name evidence="10" type="ORF">UBRO2_03767</name>
    <name evidence="9" type="ORF">UBRO_08137</name>
</gene>
<feature type="domain" description="MADS-box" evidence="8">
    <location>
        <begin position="1"/>
        <end position="61"/>
    </location>
</feature>
<name>A0A1K0HB35_9BASI</name>
<feature type="compositionally biased region" description="Basic and acidic residues" evidence="7">
    <location>
        <begin position="103"/>
        <end position="115"/>
    </location>
</feature>
<evidence type="ECO:0000256" key="4">
    <source>
        <dbReference type="ARBA" id="ARBA00023163"/>
    </source>
</evidence>
<dbReference type="CDD" id="cd00265">
    <property type="entry name" value="MADS_MEF2_like"/>
    <property type="match status" value="1"/>
</dbReference>
<feature type="compositionally biased region" description="Polar residues" evidence="7">
    <location>
        <begin position="573"/>
        <end position="585"/>
    </location>
</feature>
<dbReference type="Gene3D" id="3.40.1810.10">
    <property type="entry name" value="Transcription factor, MADS-box"/>
    <property type="match status" value="1"/>
</dbReference>
<evidence type="ECO:0000313" key="11">
    <source>
        <dbReference type="Proteomes" id="UP000179920"/>
    </source>
</evidence>
<accession>A0A1K0HB35</accession>
<dbReference type="GO" id="GO:0005634">
    <property type="term" value="C:nucleus"/>
    <property type="evidence" value="ECO:0007669"/>
    <property type="project" value="UniProtKB-SubCell"/>
</dbReference>
<dbReference type="GO" id="GO:0000977">
    <property type="term" value="F:RNA polymerase II transcription regulatory region sequence-specific DNA binding"/>
    <property type="evidence" value="ECO:0007669"/>
    <property type="project" value="InterPro"/>
</dbReference>
<keyword evidence="4" id="KW-0804">Transcription</keyword>
<feature type="compositionally biased region" description="Acidic residues" evidence="7">
    <location>
        <begin position="90"/>
        <end position="102"/>
    </location>
</feature>
<feature type="region of interest" description="Disordered" evidence="7">
    <location>
        <begin position="477"/>
        <end position="500"/>
    </location>
</feature>
<keyword evidence="12" id="KW-1185">Reference proteome</keyword>
<dbReference type="AlphaFoldDB" id="A0A1K0HB35"/>
<reference evidence="11" key="1">
    <citation type="submission" date="2016-04" db="EMBL/GenBank/DDBJ databases">
        <authorList>
            <person name="Guldener U."/>
            <person name="Guldener U."/>
        </authorList>
    </citation>
    <scope>NUCLEOTIDE SEQUENCE [LARGE SCALE GENOMIC DNA]</scope>
    <source>
        <strain evidence="11">UB2112</strain>
    </source>
</reference>
<reference evidence="10" key="3">
    <citation type="submission" date="2018-08" db="EMBL/GenBank/DDBJ databases">
        <authorList>
            <person name="Guldener U."/>
        </authorList>
    </citation>
    <scope>NUCLEOTIDE SEQUENCE</scope>
    <source>
        <strain evidence="10">UB2</strain>
    </source>
</reference>
<dbReference type="Pfam" id="PF00319">
    <property type="entry name" value="SRF-TF"/>
    <property type="match status" value="1"/>
</dbReference>
<dbReference type="SUPFAM" id="SSF55455">
    <property type="entry name" value="SRF-like"/>
    <property type="match status" value="1"/>
</dbReference>
<dbReference type="PROSITE" id="PS50066">
    <property type="entry name" value="MADS_BOX_2"/>
    <property type="match status" value="1"/>
</dbReference>
<evidence type="ECO:0000256" key="3">
    <source>
        <dbReference type="ARBA" id="ARBA00023125"/>
    </source>
</evidence>
<evidence type="ECO:0000256" key="6">
    <source>
        <dbReference type="ARBA" id="ARBA00025805"/>
    </source>
</evidence>
<dbReference type="InterPro" id="IPR050142">
    <property type="entry name" value="MADS-box/MEF2_TF"/>
</dbReference>
<protein>
    <submittedName>
        <fullName evidence="10">Related to RLM1 - MADS-box transcription factor</fullName>
    </submittedName>
    <submittedName>
        <fullName evidence="9">Related to RLM1-MADS-box transcription factor</fullName>
    </submittedName>
</protein>
<dbReference type="EMBL" id="ULHB01000076">
    <property type="protein sequence ID" value="SYW80499.1"/>
    <property type="molecule type" value="Genomic_DNA"/>
</dbReference>
<comment type="similarity">
    <text evidence="6">Belongs to the MEF2 family.</text>
</comment>